<dbReference type="InterPro" id="IPR022709">
    <property type="entry name" value="SCAI"/>
</dbReference>
<sequence>MAEEDVPRNFRALVENADRKFARVRDLPAFGRAQSHYFHKVFKAYMKLWNYQQSHRPKLVASGLNRWEIGEIASRIGQLYFSQYMRTSEARFLLESYVFYEAILKRRYFEGEGEERKDLSARSKELRFYARFLLVALIVDRREMVLHLAEKLRALVDDSKRRTSRNMKLAADMADPSLPPNPRKAVLYRPTVSHLLAVLAMICDELSPECVMLIYLSASGGPAARENVAQPENAVGSSRTSKSKLLGRASQEQKSYKSEPHSNGHKSSGGYYDDYLWLGPRGGSGSNNLYPGDLIPFTRKPLFLVIDSDTSRAFKAERGEPVALLLSPLKPSLENPSSADDTAAALNGSQFTFFLTAPLQAFCQMLGLSNSDPEPEVYDEAESILSASFSEWETILLTSKVLNLVWAQVLPDQFLRRLILRFIFCRSVLTCLSRTEDDDPYLPQCHPSLPDSLSPVSKTVQSTVERLADHLGVAKSFHFSKT</sequence>
<dbReference type="PROSITE" id="PS50132">
    <property type="entry name" value="RGS"/>
    <property type="match status" value="1"/>
</dbReference>
<feature type="region of interest" description="Disordered" evidence="1">
    <location>
        <begin position="227"/>
        <end position="267"/>
    </location>
</feature>
<accession>A0A8S9JY15</accession>
<name>A0A8S9JY15_BRACR</name>
<proteinExistence type="predicted"/>
<dbReference type="InterPro" id="IPR016137">
    <property type="entry name" value="RGS"/>
</dbReference>
<comment type="caution">
    <text evidence="3">The sequence shown here is derived from an EMBL/GenBank/DDBJ whole genome shotgun (WGS) entry which is preliminary data.</text>
</comment>
<dbReference type="PANTHER" id="PTHR21243">
    <property type="entry name" value="PROTEIN SCAI"/>
    <property type="match status" value="1"/>
</dbReference>
<dbReference type="AlphaFoldDB" id="A0A8S9JY15"/>
<dbReference type="GO" id="GO:0006351">
    <property type="term" value="P:DNA-templated transcription"/>
    <property type="evidence" value="ECO:0007669"/>
    <property type="project" value="InterPro"/>
</dbReference>
<dbReference type="EMBL" id="QGKY02000246">
    <property type="protein sequence ID" value="KAF2586226.1"/>
    <property type="molecule type" value="Genomic_DNA"/>
</dbReference>
<dbReference type="Pfam" id="PF12070">
    <property type="entry name" value="SCAI"/>
    <property type="match status" value="2"/>
</dbReference>
<evidence type="ECO:0000313" key="3">
    <source>
        <dbReference type="EMBL" id="KAF2586226.1"/>
    </source>
</evidence>
<feature type="domain" description="RGS" evidence="2">
    <location>
        <begin position="72"/>
        <end position="133"/>
    </location>
</feature>
<evidence type="ECO:0000256" key="1">
    <source>
        <dbReference type="SAM" id="MobiDB-lite"/>
    </source>
</evidence>
<protein>
    <recommendedName>
        <fullName evidence="2">RGS domain-containing protein</fullName>
    </recommendedName>
</protein>
<gene>
    <name evidence="3" type="ORF">F2Q70_00033737</name>
</gene>
<evidence type="ECO:0000259" key="2">
    <source>
        <dbReference type="PROSITE" id="PS50132"/>
    </source>
</evidence>
<organism evidence="3">
    <name type="scientific">Brassica cretica</name>
    <name type="common">Mustard</name>
    <dbReference type="NCBI Taxonomy" id="69181"/>
    <lineage>
        <taxon>Eukaryota</taxon>
        <taxon>Viridiplantae</taxon>
        <taxon>Streptophyta</taxon>
        <taxon>Embryophyta</taxon>
        <taxon>Tracheophyta</taxon>
        <taxon>Spermatophyta</taxon>
        <taxon>Magnoliopsida</taxon>
        <taxon>eudicotyledons</taxon>
        <taxon>Gunneridae</taxon>
        <taxon>Pentapetalae</taxon>
        <taxon>rosids</taxon>
        <taxon>malvids</taxon>
        <taxon>Brassicales</taxon>
        <taxon>Brassicaceae</taxon>
        <taxon>Brassiceae</taxon>
        <taxon>Brassica</taxon>
    </lineage>
</organism>
<dbReference type="GO" id="GO:0003714">
    <property type="term" value="F:transcription corepressor activity"/>
    <property type="evidence" value="ECO:0007669"/>
    <property type="project" value="InterPro"/>
</dbReference>
<reference evidence="3" key="1">
    <citation type="submission" date="2019-12" db="EMBL/GenBank/DDBJ databases">
        <title>Genome sequencing and annotation of Brassica cretica.</title>
        <authorList>
            <person name="Studholme D.J."/>
            <person name="Sarris P.F."/>
        </authorList>
    </citation>
    <scope>NUCLEOTIDE SEQUENCE</scope>
    <source>
        <strain evidence="3">PFS-102/07</strain>
        <tissue evidence="3">Leaf</tissue>
    </source>
</reference>